<evidence type="ECO:0000256" key="1">
    <source>
        <dbReference type="SAM" id="MobiDB-lite"/>
    </source>
</evidence>
<dbReference type="EMBL" id="JBICCN010000138">
    <property type="protein sequence ID" value="KAL3090977.1"/>
    <property type="molecule type" value="Genomic_DNA"/>
</dbReference>
<organism evidence="2 3">
    <name type="scientific">Heterodera schachtii</name>
    <name type="common">Sugarbeet cyst nematode worm</name>
    <name type="synonym">Tylenchus schachtii</name>
    <dbReference type="NCBI Taxonomy" id="97005"/>
    <lineage>
        <taxon>Eukaryota</taxon>
        <taxon>Metazoa</taxon>
        <taxon>Ecdysozoa</taxon>
        <taxon>Nematoda</taxon>
        <taxon>Chromadorea</taxon>
        <taxon>Rhabditida</taxon>
        <taxon>Tylenchina</taxon>
        <taxon>Tylenchomorpha</taxon>
        <taxon>Tylenchoidea</taxon>
        <taxon>Heteroderidae</taxon>
        <taxon>Heteroderinae</taxon>
        <taxon>Heterodera</taxon>
    </lineage>
</organism>
<reference evidence="2 3" key="1">
    <citation type="submission" date="2024-10" db="EMBL/GenBank/DDBJ databases">
        <authorList>
            <person name="Kim D."/>
        </authorList>
    </citation>
    <scope>NUCLEOTIDE SEQUENCE [LARGE SCALE GENOMIC DNA]</scope>
    <source>
        <strain evidence="2">Taebaek</strain>
    </source>
</reference>
<feature type="region of interest" description="Disordered" evidence="1">
    <location>
        <begin position="1"/>
        <end position="55"/>
    </location>
</feature>
<proteinExistence type="predicted"/>
<gene>
    <name evidence="2" type="ORF">niasHS_007352</name>
</gene>
<protein>
    <submittedName>
        <fullName evidence="2">Uncharacterized protein</fullName>
    </submittedName>
</protein>
<sequence>MHLHYTHWPVNGHGRSGGEERGRGEGRGAMDLGGGGGRPSPYPQGTDSNRGGKSVANVVAGQLASHRPLKLAENEPEKQPFLLLPLLLLADGRFFGTMFAPSQMCRTRFP</sequence>
<feature type="compositionally biased region" description="Basic and acidic residues" evidence="1">
    <location>
        <begin position="16"/>
        <end position="28"/>
    </location>
</feature>
<keyword evidence="3" id="KW-1185">Reference proteome</keyword>
<comment type="caution">
    <text evidence="2">The sequence shown here is derived from an EMBL/GenBank/DDBJ whole genome shotgun (WGS) entry which is preliminary data.</text>
</comment>
<accession>A0ABD2JK27</accession>
<dbReference type="Proteomes" id="UP001620645">
    <property type="component" value="Unassembled WGS sequence"/>
</dbReference>
<evidence type="ECO:0000313" key="2">
    <source>
        <dbReference type="EMBL" id="KAL3090977.1"/>
    </source>
</evidence>
<evidence type="ECO:0000313" key="3">
    <source>
        <dbReference type="Proteomes" id="UP001620645"/>
    </source>
</evidence>
<dbReference type="AlphaFoldDB" id="A0ABD2JK27"/>
<name>A0ABD2JK27_HETSC</name>